<reference evidence="1" key="2">
    <citation type="journal article" date="2015" name="Fish Shellfish Immunol.">
        <title>Early steps in the European eel (Anguilla anguilla)-Vibrio vulnificus interaction in the gills: Role of the RtxA13 toxin.</title>
        <authorList>
            <person name="Callol A."/>
            <person name="Pajuelo D."/>
            <person name="Ebbesson L."/>
            <person name="Teles M."/>
            <person name="MacKenzie S."/>
            <person name="Amaro C."/>
        </authorList>
    </citation>
    <scope>NUCLEOTIDE SEQUENCE</scope>
</reference>
<name>A0A0E9QNV6_ANGAN</name>
<protein>
    <submittedName>
        <fullName evidence="1">Uncharacterized protein</fullName>
    </submittedName>
</protein>
<dbReference type="EMBL" id="GBXM01090597">
    <property type="protein sequence ID" value="JAH17980.1"/>
    <property type="molecule type" value="Transcribed_RNA"/>
</dbReference>
<organism evidence="1">
    <name type="scientific">Anguilla anguilla</name>
    <name type="common">European freshwater eel</name>
    <name type="synonym">Muraena anguilla</name>
    <dbReference type="NCBI Taxonomy" id="7936"/>
    <lineage>
        <taxon>Eukaryota</taxon>
        <taxon>Metazoa</taxon>
        <taxon>Chordata</taxon>
        <taxon>Craniata</taxon>
        <taxon>Vertebrata</taxon>
        <taxon>Euteleostomi</taxon>
        <taxon>Actinopterygii</taxon>
        <taxon>Neopterygii</taxon>
        <taxon>Teleostei</taxon>
        <taxon>Anguilliformes</taxon>
        <taxon>Anguillidae</taxon>
        <taxon>Anguilla</taxon>
    </lineage>
</organism>
<dbReference type="AlphaFoldDB" id="A0A0E9QNV6"/>
<reference evidence="1" key="1">
    <citation type="submission" date="2014-11" db="EMBL/GenBank/DDBJ databases">
        <authorList>
            <person name="Amaro Gonzalez C."/>
        </authorList>
    </citation>
    <scope>NUCLEOTIDE SEQUENCE</scope>
</reference>
<sequence>METVCGQYFSIYSNVTVILYSWPTIMHHQCCHYGDFTSLSIRKY</sequence>
<evidence type="ECO:0000313" key="1">
    <source>
        <dbReference type="EMBL" id="JAH17980.1"/>
    </source>
</evidence>
<accession>A0A0E9QNV6</accession>
<proteinExistence type="predicted"/>